<keyword evidence="2 10" id="KW-0812">Transmembrane</keyword>
<keyword evidence="6 10" id="KW-0472">Membrane</keyword>
<dbReference type="Pfam" id="PF03896">
    <property type="entry name" value="TRAP_alpha"/>
    <property type="match status" value="1"/>
</dbReference>
<feature type="transmembrane region" description="Helical" evidence="10">
    <location>
        <begin position="146"/>
        <end position="164"/>
    </location>
</feature>
<name>A0AAX4JXP0_9TREE</name>
<comment type="subcellular location">
    <subcellularLocation>
        <location evidence="1">Endoplasmic reticulum membrane</location>
        <topology evidence="1">Single-pass type I membrane protein</topology>
    </subcellularLocation>
</comment>
<proteinExistence type="inferred from homology"/>
<gene>
    <name evidence="11" type="ORF">L201_004216</name>
</gene>
<dbReference type="AlphaFoldDB" id="A0AAX4JXP0"/>
<protein>
    <recommendedName>
        <fullName evidence="13">Translocon-associated protein subunit alpha</fullName>
    </recommendedName>
</protein>
<sequence>MGIFSHTAEDDVQVTASFPDTNPFGLVVNGEQNGLLIHLANQGKKNYTLVSASASYHDVNNHWATVKNVSTLKYNVPIVAGSNLSAPYQVYSEFKPQELGLTVWVNLIDSSSDVVKSAQVPHQITAMNQTVSIVEPTSTWFDPGLLFLYLVLSTALLGGAYAIYQQFFAPTPTKKTKQQQRKVKAVVASEDKSVYPNVKPYEEEWIPESHLKNRSSKLKKKNNKSGNITSDNELQATSGGEVTSGGEASGTEIKVKSSKKKGKKA</sequence>
<evidence type="ECO:0000256" key="2">
    <source>
        <dbReference type="ARBA" id="ARBA00022692"/>
    </source>
</evidence>
<dbReference type="GO" id="GO:0005789">
    <property type="term" value="C:endoplasmic reticulum membrane"/>
    <property type="evidence" value="ECO:0007669"/>
    <property type="project" value="UniProtKB-SubCell"/>
</dbReference>
<reference evidence="11 12" key="1">
    <citation type="submission" date="2024-01" db="EMBL/GenBank/DDBJ databases">
        <title>Comparative genomics of Cryptococcus and Kwoniella reveals pathogenesis evolution and contrasting modes of karyotype evolution via chromosome fusion or intercentromeric recombination.</title>
        <authorList>
            <person name="Coelho M.A."/>
            <person name="David-Palma M."/>
            <person name="Shea T."/>
            <person name="Bowers K."/>
            <person name="McGinley-Smith S."/>
            <person name="Mohammad A.W."/>
            <person name="Gnirke A."/>
            <person name="Yurkov A.M."/>
            <person name="Nowrousian M."/>
            <person name="Sun S."/>
            <person name="Cuomo C.A."/>
            <person name="Heitman J."/>
        </authorList>
    </citation>
    <scope>NUCLEOTIDE SEQUENCE [LARGE SCALE GENOMIC DNA]</scope>
    <source>
        <strain evidence="11 12">CBS 6074</strain>
    </source>
</reference>
<evidence type="ECO:0000313" key="11">
    <source>
        <dbReference type="EMBL" id="WWC89295.1"/>
    </source>
</evidence>
<evidence type="ECO:0000256" key="9">
    <source>
        <dbReference type="SAM" id="MobiDB-lite"/>
    </source>
</evidence>
<dbReference type="InterPro" id="IPR005595">
    <property type="entry name" value="TRAP_alpha"/>
</dbReference>
<evidence type="ECO:0000256" key="1">
    <source>
        <dbReference type="ARBA" id="ARBA00004115"/>
    </source>
</evidence>
<evidence type="ECO:0000256" key="6">
    <source>
        <dbReference type="ARBA" id="ARBA00023136"/>
    </source>
</evidence>
<evidence type="ECO:0000256" key="7">
    <source>
        <dbReference type="ARBA" id="ARBA00037565"/>
    </source>
</evidence>
<evidence type="ECO:0000256" key="4">
    <source>
        <dbReference type="ARBA" id="ARBA00022824"/>
    </source>
</evidence>
<evidence type="ECO:0000256" key="3">
    <source>
        <dbReference type="ARBA" id="ARBA00022729"/>
    </source>
</evidence>
<keyword evidence="12" id="KW-1185">Reference proteome</keyword>
<keyword evidence="4" id="KW-0256">Endoplasmic reticulum</keyword>
<dbReference type="PANTHER" id="PTHR12924:SF0">
    <property type="entry name" value="TRANSLOCON-ASSOCIATED PROTEIN SUBUNIT ALPHA"/>
    <property type="match status" value="1"/>
</dbReference>
<dbReference type="RefSeq" id="XP_066076058.1">
    <property type="nucleotide sequence ID" value="XM_066219961.1"/>
</dbReference>
<evidence type="ECO:0000256" key="5">
    <source>
        <dbReference type="ARBA" id="ARBA00022989"/>
    </source>
</evidence>
<feature type="compositionally biased region" description="Basic residues" evidence="9">
    <location>
        <begin position="256"/>
        <end position="265"/>
    </location>
</feature>
<evidence type="ECO:0008006" key="13">
    <source>
        <dbReference type="Google" id="ProtNLM"/>
    </source>
</evidence>
<accession>A0AAX4JXP0</accession>
<feature type="compositionally biased region" description="Polar residues" evidence="9">
    <location>
        <begin position="226"/>
        <end position="241"/>
    </location>
</feature>
<organism evidence="11 12">
    <name type="scientific">Kwoniella dendrophila CBS 6074</name>
    <dbReference type="NCBI Taxonomy" id="1295534"/>
    <lineage>
        <taxon>Eukaryota</taxon>
        <taxon>Fungi</taxon>
        <taxon>Dikarya</taxon>
        <taxon>Basidiomycota</taxon>
        <taxon>Agaricomycotina</taxon>
        <taxon>Tremellomycetes</taxon>
        <taxon>Tremellales</taxon>
        <taxon>Cryptococcaceae</taxon>
        <taxon>Kwoniella</taxon>
    </lineage>
</organism>
<evidence type="ECO:0000256" key="10">
    <source>
        <dbReference type="SAM" id="Phobius"/>
    </source>
</evidence>
<feature type="region of interest" description="Disordered" evidence="9">
    <location>
        <begin position="209"/>
        <end position="265"/>
    </location>
</feature>
<feature type="compositionally biased region" description="Basic residues" evidence="9">
    <location>
        <begin position="212"/>
        <end position="223"/>
    </location>
</feature>
<evidence type="ECO:0000313" key="12">
    <source>
        <dbReference type="Proteomes" id="UP001355207"/>
    </source>
</evidence>
<dbReference type="EMBL" id="CP144102">
    <property type="protein sequence ID" value="WWC89295.1"/>
    <property type="molecule type" value="Genomic_DNA"/>
</dbReference>
<comment type="function">
    <text evidence="7">Is probably involved in a pathway contributing to genomic integrity.</text>
</comment>
<evidence type="ECO:0000256" key="8">
    <source>
        <dbReference type="ARBA" id="ARBA00038311"/>
    </source>
</evidence>
<keyword evidence="5 10" id="KW-1133">Transmembrane helix</keyword>
<dbReference type="PANTHER" id="PTHR12924">
    <property type="entry name" value="TRANSLOCON-ASSOCIATED PROTEIN, ALPHA SUBUNIT"/>
    <property type="match status" value="1"/>
</dbReference>
<comment type="similarity">
    <text evidence="8">Belongs to the IRC22 family.</text>
</comment>
<keyword evidence="3" id="KW-0732">Signal</keyword>
<dbReference type="Proteomes" id="UP001355207">
    <property type="component" value="Chromosome 5"/>
</dbReference>
<dbReference type="GeneID" id="91094886"/>